<organism evidence="9 10">
    <name type="scientific">Nesterenkonia aurantiaca</name>
    <dbReference type="NCBI Taxonomy" id="1436010"/>
    <lineage>
        <taxon>Bacteria</taxon>
        <taxon>Bacillati</taxon>
        <taxon>Actinomycetota</taxon>
        <taxon>Actinomycetes</taxon>
        <taxon>Micrococcales</taxon>
        <taxon>Micrococcaceae</taxon>
        <taxon>Nesterenkonia</taxon>
    </lineage>
</organism>
<keyword evidence="10" id="KW-1185">Reference proteome</keyword>
<dbReference type="RefSeq" id="WP_133726638.1">
    <property type="nucleotide sequence ID" value="NZ_SOAN01000013.1"/>
</dbReference>
<evidence type="ECO:0000256" key="4">
    <source>
        <dbReference type="ARBA" id="ARBA00010662"/>
    </source>
</evidence>
<evidence type="ECO:0000256" key="5">
    <source>
        <dbReference type="ARBA" id="ARBA00013198"/>
    </source>
</evidence>
<reference evidence="9 10" key="1">
    <citation type="submission" date="2019-03" db="EMBL/GenBank/DDBJ databases">
        <title>Genomic Encyclopedia of Type Strains, Phase III (KMG-III): the genomes of soil and plant-associated and newly described type strains.</title>
        <authorList>
            <person name="Whitman W."/>
        </authorList>
    </citation>
    <scope>NUCLEOTIDE SEQUENCE [LARGE SCALE GENOMIC DNA]</scope>
    <source>
        <strain evidence="9 10">DSM 27373</strain>
    </source>
</reference>
<evidence type="ECO:0000256" key="7">
    <source>
        <dbReference type="RuleBase" id="RU365095"/>
    </source>
</evidence>
<name>A0A4V3EBJ3_9MICC</name>
<dbReference type="Pfam" id="PF01182">
    <property type="entry name" value="Glucosamine_iso"/>
    <property type="match status" value="1"/>
</dbReference>
<comment type="pathway">
    <text evidence="3 7">Carbohydrate degradation; pentose phosphate pathway; D-ribulose 5-phosphate from D-glucose 6-phosphate (oxidative stage): step 2/3.</text>
</comment>
<dbReference type="NCBIfam" id="TIGR01198">
    <property type="entry name" value="pgl"/>
    <property type="match status" value="1"/>
</dbReference>
<dbReference type="InterPro" id="IPR006148">
    <property type="entry name" value="Glc/Gal-6P_isomerase"/>
</dbReference>
<dbReference type="Gene3D" id="3.40.50.1360">
    <property type="match status" value="1"/>
</dbReference>
<dbReference type="InterPro" id="IPR039104">
    <property type="entry name" value="6PGL"/>
</dbReference>
<accession>A0A4V3EBJ3</accession>
<dbReference type="PANTHER" id="PTHR11054">
    <property type="entry name" value="6-PHOSPHOGLUCONOLACTONASE"/>
    <property type="match status" value="1"/>
</dbReference>
<evidence type="ECO:0000256" key="2">
    <source>
        <dbReference type="ARBA" id="ARBA00002681"/>
    </source>
</evidence>
<evidence type="ECO:0000313" key="9">
    <source>
        <dbReference type="EMBL" id="TDS82672.1"/>
    </source>
</evidence>
<evidence type="ECO:0000259" key="8">
    <source>
        <dbReference type="Pfam" id="PF01182"/>
    </source>
</evidence>
<dbReference type="EC" id="3.1.1.31" evidence="5 7"/>
<sequence>MTDSPQQPALAAPRTEVYAEKDQLVTVVAERLLAVLVDAARHQGDAHAVLTGGSAGVAVLAKVADLLAQPGTETPPWHKVHFWWGDERLLPSDDPERNAQQAHEALLDVLIEQHGLPESNVHQMPVSEDAADPEIGAEIYATELQAHAEENGRSGLALPRFDVLLLGVGPDGHVASLFPGKASLHVTEKTTTSEDESPKPPLQRITLTFPAIQTAERVWMVVSGADKAEAAAKALAPGTEVTEIPAVEARGARETIWHLDHAAASKLS</sequence>
<dbReference type="AlphaFoldDB" id="A0A4V3EBJ3"/>
<keyword evidence="7" id="KW-0378">Hydrolase</keyword>
<dbReference type="GO" id="GO:0017057">
    <property type="term" value="F:6-phosphogluconolactonase activity"/>
    <property type="evidence" value="ECO:0007669"/>
    <property type="project" value="UniProtKB-UniRule"/>
</dbReference>
<evidence type="ECO:0000256" key="6">
    <source>
        <dbReference type="ARBA" id="ARBA00020337"/>
    </source>
</evidence>
<dbReference type="UniPathway" id="UPA00115">
    <property type="reaction ID" value="UER00409"/>
</dbReference>
<dbReference type="GO" id="GO:0006098">
    <property type="term" value="P:pentose-phosphate shunt"/>
    <property type="evidence" value="ECO:0007669"/>
    <property type="project" value="UniProtKB-UniPathway"/>
</dbReference>
<dbReference type="Proteomes" id="UP000294506">
    <property type="component" value="Unassembled WGS sequence"/>
</dbReference>
<feature type="domain" description="Glucosamine/galactosamine-6-phosphate isomerase" evidence="8">
    <location>
        <begin position="20"/>
        <end position="257"/>
    </location>
</feature>
<comment type="caution">
    <text evidence="9">The sequence shown here is derived from an EMBL/GenBank/DDBJ whole genome shotgun (WGS) entry which is preliminary data.</text>
</comment>
<comment type="similarity">
    <text evidence="4 7">Belongs to the glucosamine/galactosamine-6-phosphate isomerase family. 6-phosphogluconolactonase subfamily.</text>
</comment>
<comment type="function">
    <text evidence="2 7">Hydrolysis of 6-phosphogluconolactone to 6-phosphogluconate.</text>
</comment>
<gene>
    <name evidence="7" type="primary">pgl</name>
    <name evidence="9" type="ORF">EV640_11311</name>
</gene>
<evidence type="ECO:0000256" key="3">
    <source>
        <dbReference type="ARBA" id="ARBA00004961"/>
    </source>
</evidence>
<dbReference type="SUPFAM" id="SSF100950">
    <property type="entry name" value="NagB/RpiA/CoA transferase-like"/>
    <property type="match status" value="1"/>
</dbReference>
<evidence type="ECO:0000313" key="10">
    <source>
        <dbReference type="Proteomes" id="UP000294506"/>
    </source>
</evidence>
<proteinExistence type="inferred from homology"/>
<evidence type="ECO:0000256" key="1">
    <source>
        <dbReference type="ARBA" id="ARBA00000832"/>
    </source>
</evidence>
<protein>
    <recommendedName>
        <fullName evidence="6 7">6-phosphogluconolactonase</fullName>
        <shortName evidence="7">6PGL</shortName>
        <ecNumber evidence="5 7">3.1.1.31</ecNumber>
    </recommendedName>
</protein>
<dbReference type="EMBL" id="SOAN01000013">
    <property type="protein sequence ID" value="TDS82672.1"/>
    <property type="molecule type" value="Genomic_DNA"/>
</dbReference>
<dbReference type="InterPro" id="IPR037171">
    <property type="entry name" value="NagB/RpiA_transferase-like"/>
</dbReference>
<dbReference type="GO" id="GO:0005975">
    <property type="term" value="P:carbohydrate metabolic process"/>
    <property type="evidence" value="ECO:0007669"/>
    <property type="project" value="UniProtKB-UniRule"/>
</dbReference>
<comment type="catalytic activity">
    <reaction evidence="1 7">
        <text>6-phospho-D-glucono-1,5-lactone + H2O = 6-phospho-D-gluconate + H(+)</text>
        <dbReference type="Rhea" id="RHEA:12556"/>
        <dbReference type="ChEBI" id="CHEBI:15377"/>
        <dbReference type="ChEBI" id="CHEBI:15378"/>
        <dbReference type="ChEBI" id="CHEBI:57955"/>
        <dbReference type="ChEBI" id="CHEBI:58759"/>
        <dbReference type="EC" id="3.1.1.31"/>
    </reaction>
</comment>
<dbReference type="InterPro" id="IPR005900">
    <property type="entry name" value="6-phosphogluconolactonase_DevB"/>
</dbReference>
<dbReference type="PANTHER" id="PTHR11054:SF0">
    <property type="entry name" value="6-PHOSPHOGLUCONOLACTONASE"/>
    <property type="match status" value="1"/>
</dbReference>
<dbReference type="CDD" id="cd01400">
    <property type="entry name" value="6PGL"/>
    <property type="match status" value="1"/>
</dbReference>